<organism evidence="2 3">
    <name type="scientific">Pseudoalteromonas piratica</name>
    <dbReference type="NCBI Taxonomy" id="1348114"/>
    <lineage>
        <taxon>Bacteria</taxon>
        <taxon>Pseudomonadati</taxon>
        <taxon>Pseudomonadota</taxon>
        <taxon>Gammaproteobacteria</taxon>
        <taxon>Alteromonadales</taxon>
        <taxon>Pseudoalteromonadaceae</taxon>
        <taxon>Pseudoalteromonas</taxon>
    </lineage>
</organism>
<dbReference type="OrthoDB" id="6322294at2"/>
<sequence>MLKLVTVLSLTASSVAFASNDVAPNTFYTSVCNVAKADGFKAAKSYAKTQGVFISKHFSDIECNGISLKQFADVKKTSKQSSDKFDLVDDSSATQLCAKAADLGIKAVSKRSAKIKALRCNGLPVSEFVKQVQTKS</sequence>
<reference evidence="2 3" key="1">
    <citation type="submission" date="2014-11" db="EMBL/GenBank/DDBJ databases">
        <title>Complete Genome Sequence of Pseudoalteromonas sp. Strain OCN003 Isolated from Kaneohe Bay, Oahu, Hawaii.</title>
        <authorList>
            <person name="Beurmann S."/>
            <person name="Videau P."/>
            <person name="Ushijima B."/>
            <person name="Smith A.M."/>
            <person name="Aeby G.S."/>
            <person name="Callahan S.M."/>
            <person name="Belcaid M."/>
        </authorList>
    </citation>
    <scope>NUCLEOTIDE SEQUENCE [LARGE SCALE GENOMIC DNA]</scope>
    <source>
        <strain evidence="2 3">OCN003</strain>
    </source>
</reference>
<evidence type="ECO:0008006" key="4">
    <source>
        <dbReference type="Google" id="ProtNLM"/>
    </source>
</evidence>
<dbReference type="Proteomes" id="UP000030341">
    <property type="component" value="Chromosome 2"/>
</dbReference>
<proteinExistence type="predicted"/>
<evidence type="ECO:0000313" key="2">
    <source>
        <dbReference type="EMBL" id="AIY67074.1"/>
    </source>
</evidence>
<evidence type="ECO:0000313" key="3">
    <source>
        <dbReference type="Proteomes" id="UP000030341"/>
    </source>
</evidence>
<feature type="signal peptide" evidence="1">
    <location>
        <begin position="1"/>
        <end position="18"/>
    </location>
</feature>
<feature type="chain" id="PRO_5002028385" description="Exonuclease III" evidence="1">
    <location>
        <begin position="19"/>
        <end position="136"/>
    </location>
</feature>
<keyword evidence="3" id="KW-1185">Reference proteome</keyword>
<name>A0A0A7EKC1_9GAMM</name>
<dbReference type="KEGG" id="pseo:OM33_18545"/>
<dbReference type="STRING" id="1348114.OM33_18545"/>
<dbReference type="HOGENOM" id="CLU_1873700_0_0_6"/>
<gene>
    <name evidence="2" type="ORF">OM33_18545</name>
</gene>
<dbReference type="eggNOG" id="ENOG502ZCJZ">
    <property type="taxonomic scope" value="Bacteria"/>
</dbReference>
<evidence type="ECO:0000256" key="1">
    <source>
        <dbReference type="SAM" id="SignalP"/>
    </source>
</evidence>
<dbReference type="AlphaFoldDB" id="A0A0A7EKC1"/>
<dbReference type="RefSeq" id="WP_040135832.1">
    <property type="nucleotide sequence ID" value="NZ_CP009889.1"/>
</dbReference>
<keyword evidence="1" id="KW-0732">Signal</keyword>
<protein>
    <recommendedName>
        <fullName evidence="4">Exonuclease III</fullName>
    </recommendedName>
</protein>
<dbReference type="EMBL" id="CP009889">
    <property type="protein sequence ID" value="AIY67074.1"/>
    <property type="molecule type" value="Genomic_DNA"/>
</dbReference>
<accession>A0A0A7EKC1</accession>